<reference evidence="1" key="1">
    <citation type="journal article" date="2008" name="ISME J.">
        <title>Genomic patterns of recombination, clonal divergence and environment in marine microbial populations.</title>
        <authorList>
            <person name="Konstantinidis K.T."/>
            <person name="Delong E.F."/>
        </authorList>
    </citation>
    <scope>NUCLEOTIDE SEQUENCE</scope>
</reference>
<protein>
    <submittedName>
        <fullName evidence="1">Uncharacterized protein</fullName>
    </submittedName>
</protein>
<evidence type="ECO:0000313" key="1">
    <source>
        <dbReference type="EMBL" id="ABZ08457.1"/>
    </source>
</evidence>
<sequence>MLLISSARMRRSKYISFIPGLVATIQATIVCCVGSLSVMGDESTVDHSLVPDLPPRFIELPFRLENADLHDLPGYARLPSKPPLFYPRVVDVFSWIDLAKPDWHTLQDLMERPDLAEDTFPFSPVNEPTVSSGENDFPFIESSQAQDDPPMDAVDLFVARLSEEATSAVDEEVLIERMRVNPPTEQDLLKGIAFLESLRNDGSVISEPPATLPIASSPPVPPEPVADKTTLPQPTPVAAGIAVNPPSPAILPPGPATATEATLRMAATVPLPNGGQRPAFASEFFLTTRQLEDLLTEAIPYPSAASDVRQLIRLWAESEKRAGGQGVKLALNVKSVLIKAQVSKVLTDFNGEAEVAGLKPDDYYLIGIDKDDETGIVTIWSKRIAIGRGDNHVELSLEDIVWNK</sequence>
<dbReference type="AlphaFoldDB" id="B3T798"/>
<proteinExistence type="predicted"/>
<dbReference type="EMBL" id="EU016629">
    <property type="protein sequence ID" value="ABZ08457.1"/>
    <property type="molecule type" value="Genomic_DNA"/>
</dbReference>
<accession>B3T798</accession>
<name>B3T798_9ZZZZ</name>
<organism evidence="1">
    <name type="scientific">uncultured marine microorganism HF4000_APKG3D20</name>
    <dbReference type="NCBI Taxonomy" id="455549"/>
    <lineage>
        <taxon>unclassified sequences</taxon>
        <taxon>environmental samples</taxon>
    </lineage>
</organism>
<gene>
    <name evidence="1" type="ORF">ALOHA_HF4000APKG3D20ctg1g5</name>
</gene>